<comment type="caution">
    <text evidence="6">The sequence shown here is derived from an EMBL/GenBank/DDBJ whole genome shotgun (WGS) entry which is preliminary data.</text>
</comment>
<protein>
    <submittedName>
        <fullName evidence="6">Glycoside hydrolase family 1 protein</fullName>
    </submittedName>
</protein>
<dbReference type="PANTHER" id="PTHR10353">
    <property type="entry name" value="GLYCOSYL HYDROLASE"/>
    <property type="match status" value="1"/>
</dbReference>
<dbReference type="InterPro" id="IPR001360">
    <property type="entry name" value="Glyco_hydro_1"/>
</dbReference>
<dbReference type="InterPro" id="IPR017853">
    <property type="entry name" value="GH"/>
</dbReference>
<dbReference type="Gene3D" id="3.20.20.80">
    <property type="entry name" value="Glycosidases"/>
    <property type="match status" value="1"/>
</dbReference>
<dbReference type="AlphaFoldDB" id="A0A7J3X8N8"/>
<dbReference type="InterPro" id="IPR053427">
    <property type="entry name" value="Beta-galactosidase"/>
</dbReference>
<organism evidence="6">
    <name type="scientific">Thermofilum pendens</name>
    <dbReference type="NCBI Taxonomy" id="2269"/>
    <lineage>
        <taxon>Archaea</taxon>
        <taxon>Thermoproteota</taxon>
        <taxon>Thermoprotei</taxon>
        <taxon>Thermofilales</taxon>
        <taxon>Thermofilaceae</taxon>
        <taxon>Thermofilum</taxon>
    </lineage>
</organism>
<proteinExistence type="inferred from homology"/>
<reference evidence="6" key="1">
    <citation type="journal article" date="2020" name="mSystems">
        <title>Genome- and Community-Level Interaction Insights into Carbon Utilization and Element Cycling Functions of Hydrothermarchaeota in Hydrothermal Sediment.</title>
        <authorList>
            <person name="Zhou Z."/>
            <person name="Liu Y."/>
            <person name="Xu W."/>
            <person name="Pan J."/>
            <person name="Luo Z.H."/>
            <person name="Li M."/>
        </authorList>
    </citation>
    <scope>NUCLEOTIDE SEQUENCE [LARGE SCALE GENOMIC DNA]</scope>
    <source>
        <strain evidence="6">SpSt-1125</strain>
    </source>
</reference>
<evidence type="ECO:0000256" key="4">
    <source>
        <dbReference type="PROSITE-ProRule" id="PRU10055"/>
    </source>
</evidence>
<dbReference type="PRINTS" id="PR00131">
    <property type="entry name" value="GLHYDRLASE1"/>
</dbReference>
<dbReference type="PANTHER" id="PTHR10353:SF209">
    <property type="entry name" value="GALACTOLIPID GALACTOSYLTRANSFERASE SFR2, CHLOROPLASTIC"/>
    <property type="match status" value="1"/>
</dbReference>
<accession>A0A7J3X8N8</accession>
<sequence>MALKFGKEFKFGFSTVGVQHELGLPGSEFESDWIAWLRDPENIASGLVSGDDPFSGPGYWHLYREDHAIAEYLGMNAAWITVEWARIFPKPTTEVRAYVEQDGERITQVSLEESELERLLRLANREALSHYREIMSDWKSRGGFLIVNLFHWSLPLWLHDPVAVRSRGPDRAPSGWLDKRTVVEFAKFAALVARELDDLADAWYTMNEPMVVARLGYVSVSSGFPPGYLSLKAYEEAKVRLAEAHARAYDALREVSGKPVGLVESVSPVTVLGGESSLAELVLREQLAVLDAARFGTVGGEVREDLGGRLDWVGVNYYTRVVVSPGGPLGFRVESGYGYSCAPRGVSRDGRPCSDVGWEVYPEGLFEAISLVSKRYGLPVYITENGVADSRDALRPSFIVSHLYQVARLLEQGVDVRGYFHWNLTDNLEWAKGFSPRFGLVEVDYQTKKRRLRPSALVFREIALSREVPYEVALAGEWS</sequence>
<gene>
    <name evidence="6" type="ORF">ENM88_07025</name>
</gene>
<name>A0A7J3X8N8_THEPE</name>
<dbReference type="Pfam" id="PF00232">
    <property type="entry name" value="Glyco_hydro_1"/>
    <property type="match status" value="2"/>
</dbReference>
<evidence type="ECO:0000256" key="5">
    <source>
        <dbReference type="RuleBase" id="RU003690"/>
    </source>
</evidence>
<feature type="active site" description="Nucleophile" evidence="4">
    <location>
        <position position="384"/>
    </location>
</feature>
<dbReference type="SUPFAM" id="SSF51445">
    <property type="entry name" value="(Trans)glycosidases"/>
    <property type="match status" value="1"/>
</dbReference>
<evidence type="ECO:0000256" key="3">
    <source>
        <dbReference type="ARBA" id="ARBA00023295"/>
    </source>
</evidence>
<dbReference type="GO" id="GO:0008422">
    <property type="term" value="F:beta-glucosidase activity"/>
    <property type="evidence" value="ECO:0007669"/>
    <property type="project" value="TreeGrafter"/>
</dbReference>
<evidence type="ECO:0000256" key="1">
    <source>
        <dbReference type="ARBA" id="ARBA00010838"/>
    </source>
</evidence>
<dbReference type="InterPro" id="IPR018120">
    <property type="entry name" value="Glyco_hydro_1_AS"/>
</dbReference>
<evidence type="ECO:0000256" key="2">
    <source>
        <dbReference type="ARBA" id="ARBA00022801"/>
    </source>
</evidence>
<keyword evidence="2 6" id="KW-0378">Hydrolase</keyword>
<dbReference type="GO" id="GO:0005975">
    <property type="term" value="P:carbohydrate metabolic process"/>
    <property type="evidence" value="ECO:0007669"/>
    <property type="project" value="InterPro"/>
</dbReference>
<keyword evidence="3" id="KW-0326">Glycosidase</keyword>
<comment type="similarity">
    <text evidence="1 5">Belongs to the glycosyl hydrolase 1 family.</text>
</comment>
<dbReference type="EMBL" id="DRZM01000206">
    <property type="protein sequence ID" value="HHP05477.1"/>
    <property type="molecule type" value="Genomic_DNA"/>
</dbReference>
<evidence type="ECO:0000313" key="6">
    <source>
        <dbReference type="EMBL" id="HHP05477.1"/>
    </source>
</evidence>
<dbReference type="NCBIfam" id="NF041004">
    <property type="entry name" value="Beta_gal_BgaS"/>
    <property type="match status" value="1"/>
</dbReference>
<dbReference type="PROSITE" id="PS00572">
    <property type="entry name" value="GLYCOSYL_HYDROL_F1_1"/>
    <property type="match status" value="1"/>
</dbReference>